<reference evidence="2" key="1">
    <citation type="submission" date="2021-01" db="EMBL/GenBank/DDBJ databases">
        <authorList>
            <person name="Corre E."/>
            <person name="Pelletier E."/>
            <person name="Niang G."/>
            <person name="Scheremetjew M."/>
            <person name="Finn R."/>
            <person name="Kale V."/>
            <person name="Holt S."/>
            <person name="Cochrane G."/>
            <person name="Meng A."/>
            <person name="Brown T."/>
            <person name="Cohen L."/>
        </authorList>
    </citation>
    <scope>NUCLEOTIDE SEQUENCE</scope>
    <source>
        <strain evidence="2">FSP1.4</strain>
    </source>
</reference>
<dbReference type="EMBL" id="HBII01027140">
    <property type="protein sequence ID" value="CAE0352462.1"/>
    <property type="molecule type" value="Transcribed_RNA"/>
</dbReference>
<proteinExistence type="predicted"/>
<feature type="compositionally biased region" description="Basic and acidic residues" evidence="1">
    <location>
        <begin position="83"/>
        <end position="92"/>
    </location>
</feature>
<name>A0A7S3NBY2_9SPIT</name>
<protein>
    <submittedName>
        <fullName evidence="2">Uncharacterized protein</fullName>
    </submittedName>
</protein>
<dbReference type="AlphaFoldDB" id="A0A7S3NBY2"/>
<feature type="region of interest" description="Disordered" evidence="1">
    <location>
        <begin position="81"/>
        <end position="101"/>
    </location>
</feature>
<organism evidence="2">
    <name type="scientific">Euplotes harpa</name>
    <dbReference type="NCBI Taxonomy" id="151035"/>
    <lineage>
        <taxon>Eukaryota</taxon>
        <taxon>Sar</taxon>
        <taxon>Alveolata</taxon>
        <taxon>Ciliophora</taxon>
        <taxon>Intramacronucleata</taxon>
        <taxon>Spirotrichea</taxon>
        <taxon>Hypotrichia</taxon>
        <taxon>Euplotida</taxon>
        <taxon>Euplotidae</taxon>
        <taxon>Euplotes</taxon>
    </lineage>
</organism>
<sequence length="101" mass="11927">MRKIMDKFLYKNPHRAGCIRDMETTLGLINCAFKKYSIKVLKKLFSLREPCILLQHYLSKVRILEYENFYPLLETLAENTLNSEKKPDRQSEVDLEDLLCG</sequence>
<evidence type="ECO:0000256" key="1">
    <source>
        <dbReference type="SAM" id="MobiDB-lite"/>
    </source>
</evidence>
<accession>A0A7S3NBY2</accession>
<gene>
    <name evidence="2" type="ORF">EHAR0213_LOCUS11378</name>
</gene>
<evidence type="ECO:0000313" key="2">
    <source>
        <dbReference type="EMBL" id="CAE0352462.1"/>
    </source>
</evidence>